<dbReference type="Gene3D" id="3.40.390.10">
    <property type="entry name" value="Collagenase (Catalytic Domain)"/>
    <property type="match status" value="1"/>
</dbReference>
<evidence type="ECO:0000313" key="2">
    <source>
        <dbReference type="Proteomes" id="UP000649617"/>
    </source>
</evidence>
<sequence>MIKLLWLAVFCSADLEPLLNDDECQAGSCALHALQLQRRPVAEEEHLETLCSEAAGVCKLLSGSEGASSLTLADLHTLLAVAPSTFQAFAEAVRLEKTALEGDRVLCAKLCRVSAQYLAKQSVVLPPAPDIGCYRDVEGQDVCTEDLSPQTLATRFQNAEDLGASRHQATSKAAGSHRRQRSTVRLEDPFQHGFETLVKSYSTEMALRILYMFRVYPRAFNTYLANSDAQPNDWQSKLAKFNLVARVFVMNAIRNLRLHKTVPHLATWFGDEAVTELSLKETRVEVLRLLNSAVHVMNTAEFIYNASGCDEDSIFAFVYPTAYDGVPDLQGVFRKNHRGQFVVYVCPLTVNAETLGLLADAVQTSVHESSHHAVAYLDDVVSCPQSQYMWMETAGLQRLSASRCPGSLDEQPRFSISGSSCNVPGVEIQQLANITRPTFARGPSGSVRCPANMAGLKTADVCKEAAKSLGTVYGGEEEDSDWPQGCYEIAGGFFQGVYFNNASKGTGLVGTHPLCETLPWLGKLEKCIKLRMPGQWIARPAEARGSFGN</sequence>
<reference evidence="1" key="1">
    <citation type="submission" date="2021-02" db="EMBL/GenBank/DDBJ databases">
        <authorList>
            <person name="Dougan E. K."/>
            <person name="Rhodes N."/>
            <person name="Thang M."/>
            <person name="Chan C."/>
        </authorList>
    </citation>
    <scope>NUCLEOTIDE SEQUENCE</scope>
</reference>
<dbReference type="EMBL" id="CAJNIZ010035792">
    <property type="protein sequence ID" value="CAE7561871.1"/>
    <property type="molecule type" value="Genomic_DNA"/>
</dbReference>
<proteinExistence type="predicted"/>
<keyword evidence="2" id="KW-1185">Reference proteome</keyword>
<accession>A0A812U8Z1</accession>
<dbReference type="Proteomes" id="UP000649617">
    <property type="component" value="Unassembled WGS sequence"/>
</dbReference>
<comment type="caution">
    <text evidence="1">The sequence shown here is derived from an EMBL/GenBank/DDBJ whole genome shotgun (WGS) entry which is preliminary data.</text>
</comment>
<dbReference type="GO" id="GO:0008237">
    <property type="term" value="F:metallopeptidase activity"/>
    <property type="evidence" value="ECO:0007669"/>
    <property type="project" value="InterPro"/>
</dbReference>
<name>A0A812U8Z1_SYMPI</name>
<evidence type="ECO:0000313" key="1">
    <source>
        <dbReference type="EMBL" id="CAE7561871.1"/>
    </source>
</evidence>
<organism evidence="1 2">
    <name type="scientific">Symbiodinium pilosum</name>
    <name type="common">Dinoflagellate</name>
    <dbReference type="NCBI Taxonomy" id="2952"/>
    <lineage>
        <taxon>Eukaryota</taxon>
        <taxon>Sar</taxon>
        <taxon>Alveolata</taxon>
        <taxon>Dinophyceae</taxon>
        <taxon>Suessiales</taxon>
        <taxon>Symbiodiniaceae</taxon>
        <taxon>Symbiodinium</taxon>
    </lineage>
</organism>
<dbReference type="InterPro" id="IPR024079">
    <property type="entry name" value="MetalloPept_cat_dom_sf"/>
</dbReference>
<gene>
    <name evidence="1" type="ORF">SPIL2461_LOCUS15030</name>
</gene>
<dbReference type="OrthoDB" id="423918at2759"/>
<protein>
    <submittedName>
        <fullName evidence="1">Uncharacterized protein</fullName>
    </submittedName>
</protein>
<dbReference type="AlphaFoldDB" id="A0A812U8Z1"/>